<dbReference type="PANTHER" id="PTHR36368">
    <property type="entry name" value="ATP-DEPENDENT CASEINOLYTIC PROTEASE/CROTONASE FAMILY PROTEIN"/>
    <property type="match status" value="1"/>
</dbReference>
<dbReference type="AlphaFoldDB" id="A0AAN7DXR2"/>
<reference evidence="2 3" key="1">
    <citation type="journal article" date="2023" name="G3 (Bethesda)">
        <title>A haplotype-resolved chromosome-scale genome for Quercus rubra L. provides insights into the genetics of adaptive traits for red oak species.</title>
        <authorList>
            <person name="Kapoor B."/>
            <person name="Jenkins J."/>
            <person name="Schmutz J."/>
            <person name="Zhebentyayeva T."/>
            <person name="Kuelheim C."/>
            <person name="Coggeshall M."/>
            <person name="Heim C."/>
            <person name="Lasky J.R."/>
            <person name="Leites L."/>
            <person name="Islam-Faridi N."/>
            <person name="Romero-Severson J."/>
            <person name="DeLeo V.L."/>
            <person name="Lucas S.M."/>
            <person name="Lazic D."/>
            <person name="Gailing O."/>
            <person name="Carlson J."/>
            <person name="Staton M."/>
        </authorList>
    </citation>
    <scope>NUCLEOTIDE SEQUENCE [LARGE SCALE GENOMIC DNA]</scope>
    <source>
        <strain evidence="2">Pseudo-F2</strain>
    </source>
</reference>
<keyword evidence="3" id="KW-1185">Reference proteome</keyword>
<sequence>MDNSDPEVQVVSNSQVLGSSCSLSLPSEPPDIRNWFSSYEYESPVLDLNHNFGDSVSKESEFVKNELVINESGGGKEVNPGGTGKRDQEPVKCSSFFGNDKHESQSFSKVADSLHSTSLLSEPPDIRNWFSSYVYDSPALGTNDFGDSLSKEIECENDEFDIERTDLEKEETLGKYSKIKNRGEVIIGEKMHSNGFVKSNSCFMNNEQKERSSREVADSLHSTSLLSEPPDIRNWFSSYVYDSPVLGTNDFGDSLSKEIECENDEFDIEETNLEKEETLGEYSKSKNRGVVNIGEKLHSNGFVKSKSCFMNNEQKEQSSREECSEVKVKTEDVECVSPESKSKLNLVNGIAMTKSTHGRSGKENAENISENGFVATRKMGLTRTNNENSLKSTEGINKGTVPSAGGNVGVVKRKVLTETTNFQHSDAMAVTGKWRCPQKSKPNLGPPLKQLRLEQWVRRV</sequence>
<protein>
    <submittedName>
        <fullName evidence="2">Uncharacterized protein</fullName>
    </submittedName>
</protein>
<proteinExistence type="predicted"/>
<organism evidence="2 3">
    <name type="scientific">Quercus rubra</name>
    <name type="common">Northern red oak</name>
    <name type="synonym">Quercus borealis</name>
    <dbReference type="NCBI Taxonomy" id="3512"/>
    <lineage>
        <taxon>Eukaryota</taxon>
        <taxon>Viridiplantae</taxon>
        <taxon>Streptophyta</taxon>
        <taxon>Embryophyta</taxon>
        <taxon>Tracheophyta</taxon>
        <taxon>Spermatophyta</taxon>
        <taxon>Magnoliopsida</taxon>
        <taxon>eudicotyledons</taxon>
        <taxon>Gunneridae</taxon>
        <taxon>Pentapetalae</taxon>
        <taxon>rosids</taxon>
        <taxon>fabids</taxon>
        <taxon>Fagales</taxon>
        <taxon>Fagaceae</taxon>
        <taxon>Quercus</taxon>
    </lineage>
</organism>
<accession>A0AAN7DXR2</accession>
<dbReference type="EMBL" id="JAXUIC010000012">
    <property type="protein sequence ID" value="KAK4557760.1"/>
    <property type="molecule type" value="Genomic_DNA"/>
</dbReference>
<dbReference type="Proteomes" id="UP001324115">
    <property type="component" value="Unassembled WGS sequence"/>
</dbReference>
<dbReference type="PANTHER" id="PTHR36368:SF1">
    <property type="entry name" value="ATP-DEPENDENT CASEINOLYTIC PROTEASE_CROTONASE FAMILY PROTEIN"/>
    <property type="match status" value="1"/>
</dbReference>
<evidence type="ECO:0000313" key="2">
    <source>
        <dbReference type="EMBL" id="KAK4557760.1"/>
    </source>
</evidence>
<name>A0AAN7DXR2_QUERU</name>
<feature type="region of interest" description="Disordered" evidence="1">
    <location>
        <begin position="71"/>
        <end position="90"/>
    </location>
</feature>
<evidence type="ECO:0000256" key="1">
    <source>
        <dbReference type="SAM" id="MobiDB-lite"/>
    </source>
</evidence>
<evidence type="ECO:0000313" key="3">
    <source>
        <dbReference type="Proteomes" id="UP001324115"/>
    </source>
</evidence>
<gene>
    <name evidence="2" type="ORF">RGQ29_007501</name>
</gene>
<comment type="caution">
    <text evidence="2">The sequence shown here is derived from an EMBL/GenBank/DDBJ whole genome shotgun (WGS) entry which is preliminary data.</text>
</comment>